<evidence type="ECO:0000313" key="8">
    <source>
        <dbReference type="EMBL" id="KGE20974.1"/>
    </source>
</evidence>
<feature type="chain" id="PRO_5039254060" evidence="5">
    <location>
        <begin position="33"/>
        <end position="352"/>
    </location>
</feature>
<dbReference type="AlphaFoldDB" id="A0A098MEK4"/>
<dbReference type="EMBL" id="JQCR01000001">
    <property type="protein sequence ID" value="KGE20974.1"/>
    <property type="molecule type" value="Genomic_DNA"/>
</dbReference>
<evidence type="ECO:0000259" key="7">
    <source>
        <dbReference type="PROSITE" id="PS51935"/>
    </source>
</evidence>
<organism evidence="8 9">
    <name type="scientific">Paenibacillus wynnii</name>
    <dbReference type="NCBI Taxonomy" id="268407"/>
    <lineage>
        <taxon>Bacteria</taxon>
        <taxon>Bacillati</taxon>
        <taxon>Bacillota</taxon>
        <taxon>Bacilli</taxon>
        <taxon>Bacillales</taxon>
        <taxon>Paenibacillaceae</taxon>
        <taxon>Paenibacillus</taxon>
    </lineage>
</organism>
<dbReference type="InterPro" id="IPR038765">
    <property type="entry name" value="Papain-like_cys_pep_sf"/>
</dbReference>
<dbReference type="Gene3D" id="3.90.1720.10">
    <property type="entry name" value="endopeptidase domain like (from Nostoc punctiforme)"/>
    <property type="match status" value="1"/>
</dbReference>
<dbReference type="CDD" id="cd00174">
    <property type="entry name" value="SH3"/>
    <property type="match status" value="1"/>
</dbReference>
<dbReference type="Pfam" id="PF00877">
    <property type="entry name" value="NLPC_P60"/>
    <property type="match status" value="1"/>
</dbReference>
<keyword evidence="9" id="KW-1185">Reference proteome</keyword>
<comment type="caution">
    <text evidence="8">The sequence shown here is derived from an EMBL/GenBank/DDBJ whole genome shotgun (WGS) entry which is preliminary data.</text>
</comment>
<proteinExistence type="inferred from homology"/>
<evidence type="ECO:0000259" key="6">
    <source>
        <dbReference type="PROSITE" id="PS51781"/>
    </source>
</evidence>
<dbReference type="SUPFAM" id="SSF54001">
    <property type="entry name" value="Cysteine proteinases"/>
    <property type="match status" value="1"/>
</dbReference>
<comment type="similarity">
    <text evidence="1">Belongs to the peptidase C40 family.</text>
</comment>
<dbReference type="Proteomes" id="UP000029734">
    <property type="component" value="Unassembled WGS sequence"/>
</dbReference>
<dbReference type="Pfam" id="PF08239">
    <property type="entry name" value="SH3_3"/>
    <property type="match status" value="2"/>
</dbReference>
<dbReference type="GO" id="GO:0006508">
    <property type="term" value="P:proteolysis"/>
    <property type="evidence" value="ECO:0007669"/>
    <property type="project" value="UniProtKB-KW"/>
</dbReference>
<keyword evidence="2" id="KW-0645">Protease</keyword>
<protein>
    <submittedName>
        <fullName evidence="8">Hydrolase</fullName>
    </submittedName>
</protein>
<dbReference type="Gene3D" id="2.30.30.40">
    <property type="entry name" value="SH3 Domains"/>
    <property type="match status" value="2"/>
</dbReference>
<evidence type="ECO:0000256" key="2">
    <source>
        <dbReference type="ARBA" id="ARBA00022670"/>
    </source>
</evidence>
<gene>
    <name evidence="8" type="ORF">PWYN_02100</name>
</gene>
<dbReference type="eggNOG" id="COG0791">
    <property type="taxonomic scope" value="Bacteria"/>
</dbReference>
<dbReference type="OrthoDB" id="9813118at2"/>
<feature type="domain" description="SH3b" evidence="6">
    <location>
        <begin position="34"/>
        <end position="111"/>
    </location>
</feature>
<dbReference type="InterPro" id="IPR051202">
    <property type="entry name" value="Peptidase_C40"/>
</dbReference>
<dbReference type="RefSeq" id="WP_036647814.1">
    <property type="nucleotide sequence ID" value="NZ_JQCR01000001.1"/>
</dbReference>
<sequence>MIQSHKKLKASLLVSAVLVVSLGAISPAPSAAASTSSSISATAFAVQTAIIQSSVRLRTAPSTSSNVLSYLSKGDVVTILEKTNNYFYKVRNADGEVGYTSSGTQYISLIPVPVTPTLQTALIQSSVRLRSAPSTSSKVLLYLSKDDVVTILEKTNDYFYKVRTAGGVVGYSSSMDQYIQLIPVKSEVPEITLPQPVPPVPEASPIATGIEDVIRVGMKYLGTPYEFGSSRSNSDTFDCSDFTRQIFLEGKQFQLPYDSRQQGDWIKGNSKAVMDVSSLKRGDLMFFMSYKGSTASAYAGIDKLAERITHVALYLGDGQMLHTYSVDSGGVKVDKLSASWMNRFLYGGSVIQ</sequence>
<accession>A0A098MEK4</accession>
<dbReference type="GO" id="GO:0008234">
    <property type="term" value="F:cysteine-type peptidase activity"/>
    <property type="evidence" value="ECO:0007669"/>
    <property type="project" value="UniProtKB-KW"/>
</dbReference>
<dbReference type="PROSITE" id="PS51781">
    <property type="entry name" value="SH3B"/>
    <property type="match status" value="1"/>
</dbReference>
<dbReference type="InterPro" id="IPR003646">
    <property type="entry name" value="SH3-like_bac-type"/>
</dbReference>
<dbReference type="PANTHER" id="PTHR47053">
    <property type="entry name" value="MUREIN DD-ENDOPEPTIDASE MEPH-RELATED"/>
    <property type="match status" value="1"/>
</dbReference>
<evidence type="ECO:0000256" key="3">
    <source>
        <dbReference type="ARBA" id="ARBA00022801"/>
    </source>
</evidence>
<dbReference type="SMART" id="SM00287">
    <property type="entry name" value="SH3b"/>
    <property type="match status" value="2"/>
</dbReference>
<evidence type="ECO:0000313" key="9">
    <source>
        <dbReference type="Proteomes" id="UP000029734"/>
    </source>
</evidence>
<evidence type="ECO:0000256" key="1">
    <source>
        <dbReference type="ARBA" id="ARBA00007074"/>
    </source>
</evidence>
<dbReference type="InterPro" id="IPR000064">
    <property type="entry name" value="NLP_P60_dom"/>
</dbReference>
<evidence type="ECO:0000256" key="4">
    <source>
        <dbReference type="ARBA" id="ARBA00022807"/>
    </source>
</evidence>
<dbReference type="PANTHER" id="PTHR47053:SF1">
    <property type="entry name" value="MUREIN DD-ENDOPEPTIDASE MEPH-RELATED"/>
    <property type="match status" value="1"/>
</dbReference>
<dbReference type="PROSITE" id="PS51935">
    <property type="entry name" value="NLPC_P60"/>
    <property type="match status" value="1"/>
</dbReference>
<dbReference type="STRING" id="268407.PWYN_02100"/>
<dbReference type="eggNOG" id="COG3103">
    <property type="taxonomic scope" value="Bacteria"/>
</dbReference>
<feature type="signal peptide" evidence="5">
    <location>
        <begin position="1"/>
        <end position="32"/>
    </location>
</feature>
<keyword evidence="5" id="KW-0732">Signal</keyword>
<feature type="domain" description="NlpC/P60" evidence="7">
    <location>
        <begin position="207"/>
        <end position="351"/>
    </location>
</feature>
<keyword evidence="4" id="KW-0788">Thiol protease</keyword>
<reference evidence="8 9" key="2">
    <citation type="submission" date="2014-10" db="EMBL/GenBank/DDBJ databases">
        <title>Comparative genomics of the Paenibacillus odorifer group.</title>
        <authorList>
            <person name="Tsai Y.-C."/>
            <person name="Martin N."/>
            <person name="Korlach J."/>
            <person name="Wiedmann M."/>
        </authorList>
    </citation>
    <scope>NUCLEOTIDE SEQUENCE [LARGE SCALE GENOMIC DNA]</scope>
    <source>
        <strain evidence="8 9">DSM 18334</strain>
    </source>
</reference>
<reference evidence="8 9" key="1">
    <citation type="submission" date="2014-08" db="EMBL/GenBank/DDBJ databases">
        <authorList>
            <person name="den Bakker H.C."/>
        </authorList>
    </citation>
    <scope>NUCLEOTIDE SEQUENCE [LARGE SCALE GENOMIC DNA]</scope>
    <source>
        <strain evidence="8 9">DSM 18334</strain>
    </source>
</reference>
<evidence type="ECO:0000256" key="5">
    <source>
        <dbReference type="SAM" id="SignalP"/>
    </source>
</evidence>
<keyword evidence="3 8" id="KW-0378">Hydrolase</keyword>
<name>A0A098MEK4_9BACL</name>